<dbReference type="Pfam" id="PF14542">
    <property type="entry name" value="Acetyltransf_CG"/>
    <property type="match status" value="1"/>
</dbReference>
<name>A0A7H9ATK5_9FLAO</name>
<dbReference type="Proteomes" id="UP000509302">
    <property type="component" value="Chromosome"/>
</dbReference>
<reference evidence="2 3" key="1">
    <citation type="journal article" date="2006" name="Int. J. Syst. Evol. Microbiol.">
        <title>Costertonia aggregata gen. nov., sp. nov., a mesophilic marine bacterium of the family Flavobacteriaceae, isolated from a mature biofilm.</title>
        <authorList>
            <person name="Kwon K.K."/>
            <person name="Lee Y.K."/>
            <person name="Lee H.K."/>
        </authorList>
    </citation>
    <scope>NUCLEOTIDE SEQUENCE [LARGE SCALE GENOMIC DNA]</scope>
    <source>
        <strain evidence="2 3">KCCM 42265</strain>
    </source>
</reference>
<feature type="domain" description="N-acetyltransferase" evidence="1">
    <location>
        <begin position="15"/>
        <end position="101"/>
    </location>
</feature>
<dbReference type="AlphaFoldDB" id="A0A7H9ATK5"/>
<dbReference type="InterPro" id="IPR016181">
    <property type="entry name" value="Acyl_CoA_acyltransferase"/>
</dbReference>
<dbReference type="RefSeq" id="WP_179243016.1">
    <property type="nucleotide sequence ID" value="NZ_CP058595.1"/>
</dbReference>
<sequence length="108" mass="12100">MDKKTDWKSIPLLNNDSSAKKRFELHIDGQIAFLDYIISKKEIIYLTHTEVPKVLEGKGVGGALVSKVLEHIKEQEIKMAPLCPFVVVYLKRHPELAEGILAPGYSIG</sequence>
<evidence type="ECO:0000313" key="2">
    <source>
        <dbReference type="EMBL" id="QLG46737.1"/>
    </source>
</evidence>
<evidence type="ECO:0000259" key="1">
    <source>
        <dbReference type="PROSITE" id="PS51729"/>
    </source>
</evidence>
<dbReference type="PROSITE" id="PS51729">
    <property type="entry name" value="GNAT_YJDJ"/>
    <property type="match status" value="1"/>
</dbReference>
<gene>
    <name evidence="2" type="ORF">HYG79_15720</name>
</gene>
<organism evidence="2 3">
    <name type="scientific">Costertonia aggregata</name>
    <dbReference type="NCBI Taxonomy" id="343403"/>
    <lineage>
        <taxon>Bacteria</taxon>
        <taxon>Pseudomonadati</taxon>
        <taxon>Bacteroidota</taxon>
        <taxon>Flavobacteriia</taxon>
        <taxon>Flavobacteriales</taxon>
        <taxon>Flavobacteriaceae</taxon>
        <taxon>Costertonia</taxon>
    </lineage>
</organism>
<dbReference type="EMBL" id="CP058595">
    <property type="protein sequence ID" value="QLG46737.1"/>
    <property type="molecule type" value="Genomic_DNA"/>
</dbReference>
<dbReference type="GO" id="GO:0016740">
    <property type="term" value="F:transferase activity"/>
    <property type="evidence" value="ECO:0007669"/>
    <property type="project" value="UniProtKB-KW"/>
</dbReference>
<dbReference type="KEGG" id="cagg:HYG79_15720"/>
<accession>A0A7H9ATK5</accession>
<dbReference type="PANTHER" id="PTHR31435:SF10">
    <property type="entry name" value="BSR4717 PROTEIN"/>
    <property type="match status" value="1"/>
</dbReference>
<protein>
    <submittedName>
        <fullName evidence="2">N-acetyltransferase</fullName>
    </submittedName>
</protein>
<dbReference type="InterPro" id="IPR031165">
    <property type="entry name" value="GNAT_YJDJ"/>
</dbReference>
<evidence type="ECO:0000313" key="3">
    <source>
        <dbReference type="Proteomes" id="UP000509302"/>
    </source>
</evidence>
<dbReference type="SUPFAM" id="SSF55729">
    <property type="entry name" value="Acyl-CoA N-acyltransferases (Nat)"/>
    <property type="match status" value="1"/>
</dbReference>
<dbReference type="Gene3D" id="3.40.630.30">
    <property type="match status" value="1"/>
</dbReference>
<proteinExistence type="predicted"/>
<dbReference type="PANTHER" id="PTHR31435">
    <property type="entry name" value="PROTEIN NATD1"/>
    <property type="match status" value="1"/>
</dbReference>
<dbReference type="InterPro" id="IPR045057">
    <property type="entry name" value="Gcn5-rel_NAT"/>
</dbReference>
<keyword evidence="3" id="KW-1185">Reference proteome</keyword>
<keyword evidence="2" id="KW-0808">Transferase</keyword>